<organism evidence="2 3">
    <name type="scientific">Sphingobacterium puteale</name>
    <dbReference type="NCBI Taxonomy" id="2420510"/>
    <lineage>
        <taxon>Bacteria</taxon>
        <taxon>Pseudomonadati</taxon>
        <taxon>Bacteroidota</taxon>
        <taxon>Sphingobacteriia</taxon>
        <taxon>Sphingobacteriales</taxon>
        <taxon>Sphingobacteriaceae</taxon>
        <taxon>Sphingobacterium</taxon>
    </lineage>
</organism>
<name>A0A420VXK2_9SPHI</name>
<dbReference type="PROSITE" id="PS50022">
    <property type="entry name" value="FA58C_3"/>
    <property type="match status" value="1"/>
</dbReference>
<feature type="domain" description="F5/8 type C" evidence="1">
    <location>
        <begin position="217"/>
        <end position="390"/>
    </location>
</feature>
<evidence type="ECO:0000313" key="3">
    <source>
        <dbReference type="Proteomes" id="UP000282423"/>
    </source>
</evidence>
<dbReference type="Proteomes" id="UP000282423">
    <property type="component" value="Unassembled WGS sequence"/>
</dbReference>
<dbReference type="OrthoDB" id="1312186at2"/>
<dbReference type="Pfam" id="PF16323">
    <property type="entry name" value="DUF4959"/>
    <property type="match status" value="1"/>
</dbReference>
<keyword evidence="3" id="KW-1185">Reference proteome</keyword>
<dbReference type="RefSeq" id="WP_121125093.1">
    <property type="nucleotide sequence ID" value="NZ_CP158959.1"/>
</dbReference>
<comment type="caution">
    <text evidence="2">The sequence shown here is derived from an EMBL/GenBank/DDBJ whole genome shotgun (WGS) entry which is preliminary data.</text>
</comment>
<sequence length="393" mass="43843">MKRIISVLFAGLLIVGTIGSCQKTEVGTMDKSDKQAPGPVSNAEVENLNGAAKITYSLPKDHDLLYVRAEYTTKDGIVRTTKVSRYLDSVVLEGFADTDVYEARLYAVDKSENVSEPLVVKVQPKTPPFDLVKEKLVASEAFGGIDVTYRNDIGSDVAIVILTNDKLGNFVPVKTLSTKAKTGRFGARELPSVETRFGLMVRDRWGNLSDTTYVTLTPIFEARLDRTKMKGLNINGTDAKNYPGNEVEYLFDGDVSNTTAYHTTDPVKMPQWFTFDIGKTVKLSRLVWFMRQGWYYNLHNPRKVEIWGSNDPSPDGSFTNWILLAEHEQIKPSGLPVGQNSNADNEAALEGETINIPIEAPAVRYIRFKTLQNWTNGVYVNFTELTLWGNPNP</sequence>
<accession>A0A420VXK2</accession>
<dbReference type="InterPro" id="IPR033431">
    <property type="entry name" value="DUF5126"/>
</dbReference>
<reference evidence="2 3" key="1">
    <citation type="submission" date="2018-10" db="EMBL/GenBank/DDBJ databases">
        <title>Sphingobacterium sp. M05W1-28.</title>
        <authorList>
            <person name="Cai H."/>
        </authorList>
    </citation>
    <scope>NUCLEOTIDE SEQUENCE [LARGE SCALE GENOMIC DNA]</scope>
    <source>
        <strain evidence="2 3">M05W1-28</strain>
    </source>
</reference>
<dbReference type="Gene3D" id="2.60.120.260">
    <property type="entry name" value="Galactose-binding domain-like"/>
    <property type="match status" value="1"/>
</dbReference>
<gene>
    <name evidence="2" type="ORF">D7322_14995</name>
</gene>
<dbReference type="PROSITE" id="PS51257">
    <property type="entry name" value="PROKAR_LIPOPROTEIN"/>
    <property type="match status" value="1"/>
</dbReference>
<dbReference type="InterPro" id="IPR008979">
    <property type="entry name" value="Galactose-bd-like_sf"/>
</dbReference>
<dbReference type="Pfam" id="PF17166">
    <property type="entry name" value="DUF5126"/>
    <property type="match status" value="1"/>
</dbReference>
<dbReference type="Pfam" id="PF16391">
    <property type="entry name" value="DUF5000"/>
    <property type="match status" value="1"/>
</dbReference>
<evidence type="ECO:0000259" key="1">
    <source>
        <dbReference type="PROSITE" id="PS50022"/>
    </source>
</evidence>
<dbReference type="AlphaFoldDB" id="A0A420VXK2"/>
<dbReference type="InterPro" id="IPR000421">
    <property type="entry name" value="FA58C"/>
</dbReference>
<evidence type="ECO:0000313" key="2">
    <source>
        <dbReference type="EMBL" id="RKO70975.1"/>
    </source>
</evidence>
<dbReference type="InterPro" id="IPR032527">
    <property type="entry name" value="DUF4959"/>
</dbReference>
<dbReference type="EMBL" id="RBWS01000010">
    <property type="protein sequence ID" value="RKO70975.1"/>
    <property type="molecule type" value="Genomic_DNA"/>
</dbReference>
<dbReference type="SUPFAM" id="SSF49785">
    <property type="entry name" value="Galactose-binding domain-like"/>
    <property type="match status" value="1"/>
</dbReference>
<protein>
    <submittedName>
        <fullName evidence="2">DUF4959 domain-containing protein</fullName>
    </submittedName>
</protein>
<dbReference type="InterPro" id="IPR032164">
    <property type="entry name" value="DUF5000"/>
</dbReference>
<proteinExistence type="predicted"/>